<sequence length="61" mass="7364">MNYKLMNKNIEVLDFSYDHETHTITKITKISHSEYAPLGIMEYKTGITRKAFNDWWKNSYF</sequence>
<accession>A0A7G9GMU8</accession>
<dbReference type="RefSeq" id="WP_117455107.1">
    <property type="nucleotide sequence ID" value="NZ_CP060636.1"/>
</dbReference>
<evidence type="ECO:0000313" key="1">
    <source>
        <dbReference type="EMBL" id="QNM12130.1"/>
    </source>
</evidence>
<proteinExistence type="predicted"/>
<name>A0A7G9GMU8_9FIRM</name>
<keyword evidence="2" id="KW-1185">Reference proteome</keyword>
<protein>
    <submittedName>
        <fullName evidence="1">Uncharacterized protein</fullName>
    </submittedName>
</protein>
<dbReference type="AlphaFoldDB" id="A0A7G9GMU8"/>
<evidence type="ECO:0000313" key="2">
    <source>
        <dbReference type="Proteomes" id="UP000515856"/>
    </source>
</evidence>
<gene>
    <name evidence="1" type="ORF">H9Q80_18110</name>
</gene>
<reference evidence="1 2" key="1">
    <citation type="submission" date="2020-08" db="EMBL/GenBank/DDBJ databases">
        <authorList>
            <person name="Liu C."/>
            <person name="Sun Q."/>
        </authorList>
    </citation>
    <scope>NUCLEOTIDE SEQUENCE [LARGE SCALE GENOMIC DNA]</scope>
    <source>
        <strain evidence="1 2">NSJ-61</strain>
    </source>
</reference>
<organism evidence="1 2">
    <name type="scientific">[Eubacterium] hominis</name>
    <dbReference type="NCBI Taxonomy" id="2764325"/>
    <lineage>
        <taxon>Bacteria</taxon>
        <taxon>Bacillati</taxon>
        <taxon>Bacillota</taxon>
        <taxon>Erysipelotrichia</taxon>
        <taxon>Erysipelotrichales</taxon>
        <taxon>Erysipelotrichaceae</taxon>
        <taxon>Amedibacillus</taxon>
    </lineage>
</organism>
<dbReference type="Proteomes" id="UP000515856">
    <property type="component" value="Chromosome"/>
</dbReference>
<dbReference type="KEGG" id="ehn:H9Q80_18110"/>
<dbReference type="EMBL" id="CP060636">
    <property type="protein sequence ID" value="QNM12130.1"/>
    <property type="molecule type" value="Genomic_DNA"/>
</dbReference>